<protein>
    <submittedName>
        <fullName evidence="11">GAL3ST1</fullName>
    </submittedName>
</protein>
<keyword evidence="12" id="KW-1185">Reference proteome</keyword>
<evidence type="ECO:0000313" key="11">
    <source>
        <dbReference type="EMBL" id="KAF6036380.1"/>
    </source>
</evidence>
<dbReference type="Gene3D" id="3.40.50.300">
    <property type="entry name" value="P-loop containing nucleotide triphosphate hydrolases"/>
    <property type="match status" value="1"/>
</dbReference>
<sequence length="476" mass="55607">MSETRNGIPFGLGLPSDKEMAENIVFRPNLDTQAFVPIRTCKKVLDFAFVKTHKAGSTTLISILQRFGHTHNLSFALPIRGDVFLGWPYKLQPHKHVLPLEDKTMNFNVLVNHAIFNKTVIQEILPNNPQVYSFKLHYILKFVSHRFKITYRVVRYPLTHFKSVMNYFQKMLIPADEVGKYSMMERIIRFADDPNYYDGYNDKMKNSPDPYFHVRSVTHNFQAADFGLGRKEMDNPEEVEEFMADLKETFPFLLVMEYMQESLLLLKRKWCWDITDILFLQKNVFKYQNKNDPIPVKTAEKLLDWMSVDLQIYKWANATLWKEISKEKGFGEELTYYKSVNSLIGSYCKADIMLFRSVEAYKNPRITIPKLEIAGSPWNAPFSIELEDCKNLMRFEMAYTRLLQINQRPDLFDDSYYFKGNDGIRKPIKPAAKSSPQKVKPNLGRSAAEARVKYASAKRFKYIPPTPAPRRNSEEE</sequence>
<keyword evidence="5" id="KW-0735">Signal-anchor</keyword>
<evidence type="ECO:0000256" key="4">
    <source>
        <dbReference type="ARBA" id="ARBA00022692"/>
    </source>
</evidence>
<dbReference type="GO" id="GO:0001733">
    <property type="term" value="F:galactosylceramide sulfotransferase activity"/>
    <property type="evidence" value="ECO:0007669"/>
    <property type="project" value="InterPro"/>
</dbReference>
<dbReference type="Pfam" id="PF06990">
    <property type="entry name" value="Gal-3-0_sulfotr"/>
    <property type="match status" value="1"/>
</dbReference>
<accession>A0A7J7KCK1</accession>
<dbReference type="InterPro" id="IPR027417">
    <property type="entry name" value="P-loop_NTPase"/>
</dbReference>
<evidence type="ECO:0000256" key="9">
    <source>
        <dbReference type="ARBA" id="ARBA00023180"/>
    </source>
</evidence>
<proteinExistence type="inferred from homology"/>
<dbReference type="EMBL" id="VXIV02000736">
    <property type="protein sequence ID" value="KAF6036380.1"/>
    <property type="molecule type" value="Genomic_DNA"/>
</dbReference>
<name>A0A7J7KCK1_BUGNE</name>
<feature type="region of interest" description="Disordered" evidence="10">
    <location>
        <begin position="427"/>
        <end position="447"/>
    </location>
</feature>
<gene>
    <name evidence="11" type="ORF">EB796_005312</name>
</gene>
<evidence type="ECO:0000313" key="12">
    <source>
        <dbReference type="Proteomes" id="UP000593567"/>
    </source>
</evidence>
<evidence type="ECO:0000256" key="10">
    <source>
        <dbReference type="SAM" id="MobiDB-lite"/>
    </source>
</evidence>
<evidence type="ECO:0000256" key="3">
    <source>
        <dbReference type="ARBA" id="ARBA00022679"/>
    </source>
</evidence>
<dbReference type="GO" id="GO:0009247">
    <property type="term" value="P:glycolipid biosynthetic process"/>
    <property type="evidence" value="ECO:0007669"/>
    <property type="project" value="InterPro"/>
</dbReference>
<evidence type="ECO:0000256" key="1">
    <source>
        <dbReference type="ARBA" id="ARBA00004323"/>
    </source>
</evidence>
<dbReference type="OrthoDB" id="514299at2759"/>
<keyword evidence="3" id="KW-0808">Transferase</keyword>
<evidence type="ECO:0000256" key="5">
    <source>
        <dbReference type="ARBA" id="ARBA00022968"/>
    </source>
</evidence>
<organism evidence="11 12">
    <name type="scientific">Bugula neritina</name>
    <name type="common">Brown bryozoan</name>
    <name type="synonym">Sertularia neritina</name>
    <dbReference type="NCBI Taxonomy" id="10212"/>
    <lineage>
        <taxon>Eukaryota</taxon>
        <taxon>Metazoa</taxon>
        <taxon>Spiralia</taxon>
        <taxon>Lophotrochozoa</taxon>
        <taxon>Bryozoa</taxon>
        <taxon>Gymnolaemata</taxon>
        <taxon>Cheilostomatida</taxon>
        <taxon>Flustrina</taxon>
        <taxon>Buguloidea</taxon>
        <taxon>Bugulidae</taxon>
        <taxon>Bugula</taxon>
    </lineage>
</organism>
<dbReference type="Proteomes" id="UP000593567">
    <property type="component" value="Unassembled WGS sequence"/>
</dbReference>
<evidence type="ECO:0000256" key="2">
    <source>
        <dbReference type="ARBA" id="ARBA00008124"/>
    </source>
</evidence>
<dbReference type="GO" id="GO:0000139">
    <property type="term" value="C:Golgi membrane"/>
    <property type="evidence" value="ECO:0007669"/>
    <property type="project" value="UniProtKB-SubCell"/>
</dbReference>
<dbReference type="PANTHER" id="PTHR14647:SF87">
    <property type="entry name" value="PUTATIVE-RELATED"/>
    <property type="match status" value="1"/>
</dbReference>
<dbReference type="PANTHER" id="PTHR14647">
    <property type="entry name" value="GALACTOSE-3-O-SULFOTRANSFERASE"/>
    <property type="match status" value="1"/>
</dbReference>
<comment type="caution">
    <text evidence="11">The sequence shown here is derived from an EMBL/GenBank/DDBJ whole genome shotgun (WGS) entry which is preliminary data.</text>
</comment>
<comment type="similarity">
    <text evidence="2">Belongs to the galactose-3-O-sulfotransferase family.</text>
</comment>
<comment type="subcellular location">
    <subcellularLocation>
        <location evidence="1">Golgi apparatus membrane</location>
        <topology evidence="1">Single-pass type II membrane protein</topology>
    </subcellularLocation>
</comment>
<keyword evidence="9" id="KW-0325">Glycoprotein</keyword>
<reference evidence="11" key="1">
    <citation type="submission" date="2020-06" db="EMBL/GenBank/DDBJ databases">
        <title>Draft genome of Bugula neritina, a colonial animal packing powerful symbionts and potential medicines.</title>
        <authorList>
            <person name="Rayko M."/>
        </authorList>
    </citation>
    <scope>NUCLEOTIDE SEQUENCE [LARGE SCALE GENOMIC DNA]</scope>
    <source>
        <strain evidence="11">Kwan_BN1</strain>
    </source>
</reference>
<keyword evidence="7" id="KW-0333">Golgi apparatus</keyword>
<evidence type="ECO:0000256" key="6">
    <source>
        <dbReference type="ARBA" id="ARBA00022989"/>
    </source>
</evidence>
<dbReference type="AlphaFoldDB" id="A0A7J7KCK1"/>
<evidence type="ECO:0000256" key="8">
    <source>
        <dbReference type="ARBA" id="ARBA00023136"/>
    </source>
</evidence>
<keyword evidence="4" id="KW-0812">Transmembrane</keyword>
<dbReference type="InterPro" id="IPR009729">
    <property type="entry name" value="Gal-3-0_sulfotransfrase"/>
</dbReference>
<keyword evidence="6" id="KW-1133">Transmembrane helix</keyword>
<keyword evidence="8" id="KW-0472">Membrane</keyword>
<evidence type="ECO:0000256" key="7">
    <source>
        <dbReference type="ARBA" id="ARBA00023034"/>
    </source>
</evidence>